<evidence type="ECO:0000313" key="2">
    <source>
        <dbReference type="EMBL" id="AKB57726.1"/>
    </source>
</evidence>
<organism evidence="2 3">
    <name type="scientific">Methanosarcina barkeri 227</name>
    <dbReference type="NCBI Taxonomy" id="1434106"/>
    <lineage>
        <taxon>Archaea</taxon>
        <taxon>Methanobacteriati</taxon>
        <taxon>Methanobacteriota</taxon>
        <taxon>Stenosarchaea group</taxon>
        <taxon>Methanomicrobia</taxon>
        <taxon>Methanosarcinales</taxon>
        <taxon>Methanosarcinaceae</taxon>
        <taxon>Methanosarcina</taxon>
    </lineage>
</organism>
<dbReference type="HOGENOM" id="CLU_147796_0_0_2"/>
<dbReference type="PATRIC" id="fig|1434106.5.peg.1546"/>
<proteinExistence type="predicted"/>
<keyword evidence="2" id="KW-0346">Stress response</keyword>
<keyword evidence="1" id="KW-0472">Membrane</keyword>
<dbReference type="Proteomes" id="UP000033079">
    <property type="component" value="Chromosome"/>
</dbReference>
<name>A0A0E3LQ64_METBA</name>
<feature type="transmembrane region" description="Helical" evidence="1">
    <location>
        <begin position="89"/>
        <end position="113"/>
    </location>
</feature>
<evidence type="ECO:0000256" key="1">
    <source>
        <dbReference type="SAM" id="Phobius"/>
    </source>
</evidence>
<dbReference type="EMBL" id="CP009530">
    <property type="protein sequence ID" value="AKB57726.1"/>
    <property type="molecule type" value="Genomic_DNA"/>
</dbReference>
<feature type="transmembrane region" description="Helical" evidence="1">
    <location>
        <begin position="125"/>
        <end position="144"/>
    </location>
</feature>
<accession>A0A0E3LQ64</accession>
<evidence type="ECO:0000313" key="3">
    <source>
        <dbReference type="Proteomes" id="UP000033079"/>
    </source>
</evidence>
<keyword evidence="1" id="KW-0812">Transmembrane</keyword>
<feature type="transmembrane region" description="Helical" evidence="1">
    <location>
        <begin position="59"/>
        <end position="77"/>
    </location>
</feature>
<reference evidence="2 3" key="1">
    <citation type="submission" date="2014-07" db="EMBL/GenBank/DDBJ databases">
        <title>Methanogenic archaea and the global carbon cycle.</title>
        <authorList>
            <person name="Henriksen J.R."/>
            <person name="Luke J."/>
            <person name="Reinhart S."/>
            <person name="Benedict M.N."/>
            <person name="Youngblut N.D."/>
            <person name="Metcalf M.E."/>
            <person name="Whitaker R.J."/>
            <person name="Metcalf W.W."/>
        </authorList>
    </citation>
    <scope>NUCLEOTIDE SEQUENCE [LARGE SCALE GENOMIC DNA]</scope>
    <source>
        <strain evidence="2 3">227</strain>
    </source>
</reference>
<dbReference type="KEGG" id="mbar:MSBR2_1210"/>
<feature type="transmembrane region" description="Helical" evidence="1">
    <location>
        <begin position="28"/>
        <end position="47"/>
    </location>
</feature>
<dbReference type="AlphaFoldDB" id="A0A0E3LQ64"/>
<protein>
    <submittedName>
        <fullName evidence="2">Heat shock protein</fullName>
    </submittedName>
</protein>
<gene>
    <name evidence="2" type="ORF">MSBR2_1210</name>
</gene>
<sequence length="152" mass="16166">MKNIKVPGTINSINPNTQSIFENPFVKTLAIAVFMGIFLVDMGLGLFEVFSTKESPLPSAVVLLIFAVMFIAGMVFYEKRGLDTPSSLVGGALAGFGFSFVFVSLVGGVQFALGGGISAIGWDQVISAVAASMIASVVMLKTLFDKLQNHFY</sequence>
<keyword evidence="1" id="KW-1133">Transmembrane helix</keyword>